<proteinExistence type="inferred from homology"/>
<feature type="active site" evidence="4">
    <location>
        <position position="27"/>
    </location>
</feature>
<organism evidence="6 7">
    <name type="scientific">Algoriphagus locisalis</name>
    <dbReference type="NCBI Taxonomy" id="305507"/>
    <lineage>
        <taxon>Bacteria</taxon>
        <taxon>Pseudomonadati</taxon>
        <taxon>Bacteroidota</taxon>
        <taxon>Cytophagia</taxon>
        <taxon>Cytophagales</taxon>
        <taxon>Cyclobacteriaceae</taxon>
        <taxon>Algoriphagus</taxon>
    </lineage>
</organism>
<dbReference type="OrthoDB" id="4174719at2"/>
<comment type="catalytic activity">
    <reaction evidence="3 4">
        <text>[thioredoxin]-disulfide + L-methionine + H2O = L-methionine (S)-S-oxide + [thioredoxin]-dithiol</text>
        <dbReference type="Rhea" id="RHEA:19993"/>
        <dbReference type="Rhea" id="RHEA-COMP:10698"/>
        <dbReference type="Rhea" id="RHEA-COMP:10700"/>
        <dbReference type="ChEBI" id="CHEBI:15377"/>
        <dbReference type="ChEBI" id="CHEBI:29950"/>
        <dbReference type="ChEBI" id="CHEBI:50058"/>
        <dbReference type="ChEBI" id="CHEBI:57844"/>
        <dbReference type="ChEBI" id="CHEBI:58772"/>
        <dbReference type="EC" id="1.8.4.11"/>
    </reaction>
</comment>
<evidence type="ECO:0000256" key="4">
    <source>
        <dbReference type="HAMAP-Rule" id="MF_01401"/>
    </source>
</evidence>
<evidence type="ECO:0000313" key="7">
    <source>
        <dbReference type="Proteomes" id="UP000199673"/>
    </source>
</evidence>
<evidence type="ECO:0000259" key="5">
    <source>
        <dbReference type="Pfam" id="PF01625"/>
    </source>
</evidence>
<sequence length="192" mass="21705">MEKEIQLPKTELNIPEGLELITLGAGCFWCVEAVFQRLIGVVKVVSGFAGGMVKNPTYEAVCTGTTGHAEVIQVYFDPAIISLAELFEIFWAIHNPTTLNKQGSDLGPQYRSVVFYHSAIQGDIAKDLRSQLDDSKLFDRPIVTEITEFSNFYPAENFHQDYYNQNQAQPYCQFVIQPKVNKLKGFFAERLK</sequence>
<evidence type="ECO:0000256" key="2">
    <source>
        <dbReference type="ARBA" id="ARBA00047806"/>
    </source>
</evidence>
<gene>
    <name evidence="4" type="primary">msrA</name>
    <name evidence="6" type="ORF">SAMN04489724_1006</name>
</gene>
<dbReference type="InterPro" id="IPR002569">
    <property type="entry name" value="Met_Sox_Rdtase_MsrA_dom"/>
</dbReference>
<keyword evidence="1 4" id="KW-0560">Oxidoreductase</keyword>
<comment type="function">
    <text evidence="4">Has an important function as a repair enzyme for proteins that have been inactivated by oxidation. Catalyzes the reversible oxidation-reduction of methionine sulfoxide in proteins to methionine.</text>
</comment>
<reference evidence="7" key="1">
    <citation type="submission" date="2016-10" db="EMBL/GenBank/DDBJ databases">
        <authorList>
            <person name="Varghese N."/>
            <person name="Submissions S."/>
        </authorList>
    </citation>
    <scope>NUCLEOTIDE SEQUENCE [LARGE SCALE GENOMIC DNA]</scope>
    <source>
        <strain evidence="7">DSM 23445</strain>
    </source>
</reference>
<dbReference type="EMBL" id="FPBF01000001">
    <property type="protein sequence ID" value="SFT49781.1"/>
    <property type="molecule type" value="Genomic_DNA"/>
</dbReference>
<accession>A0A1I6YHH7</accession>
<dbReference type="EC" id="1.8.4.11" evidence="4"/>
<dbReference type="NCBIfam" id="TIGR00401">
    <property type="entry name" value="msrA"/>
    <property type="match status" value="1"/>
</dbReference>
<protein>
    <recommendedName>
        <fullName evidence="4">Peptide methionine sulfoxide reductase MsrA</fullName>
        <shortName evidence="4">Protein-methionine-S-oxide reductase</shortName>
        <ecNumber evidence="4">1.8.4.11</ecNumber>
    </recommendedName>
    <alternativeName>
        <fullName evidence="4">Peptide-methionine (S)-S-oxide reductase</fullName>
        <shortName evidence="4">Peptide Met(O) reductase</shortName>
    </alternativeName>
</protein>
<dbReference type="PANTHER" id="PTHR43774">
    <property type="entry name" value="PEPTIDE METHIONINE SULFOXIDE REDUCTASE"/>
    <property type="match status" value="1"/>
</dbReference>
<comment type="catalytic activity">
    <reaction evidence="2 4">
        <text>L-methionyl-[protein] + [thioredoxin]-disulfide + H2O = L-methionyl-(S)-S-oxide-[protein] + [thioredoxin]-dithiol</text>
        <dbReference type="Rhea" id="RHEA:14217"/>
        <dbReference type="Rhea" id="RHEA-COMP:10698"/>
        <dbReference type="Rhea" id="RHEA-COMP:10700"/>
        <dbReference type="Rhea" id="RHEA-COMP:12313"/>
        <dbReference type="Rhea" id="RHEA-COMP:12315"/>
        <dbReference type="ChEBI" id="CHEBI:15377"/>
        <dbReference type="ChEBI" id="CHEBI:16044"/>
        <dbReference type="ChEBI" id="CHEBI:29950"/>
        <dbReference type="ChEBI" id="CHEBI:44120"/>
        <dbReference type="ChEBI" id="CHEBI:50058"/>
        <dbReference type="EC" id="1.8.4.11"/>
    </reaction>
</comment>
<dbReference type="Proteomes" id="UP000199673">
    <property type="component" value="Unassembled WGS sequence"/>
</dbReference>
<dbReference type="AlphaFoldDB" id="A0A1I6YHH7"/>
<comment type="similarity">
    <text evidence="4">Belongs to the MsrA Met sulfoxide reductase family.</text>
</comment>
<dbReference type="Pfam" id="PF01625">
    <property type="entry name" value="PMSR"/>
    <property type="match status" value="1"/>
</dbReference>
<dbReference type="STRING" id="305507.SAMN04489724_1006"/>
<evidence type="ECO:0000256" key="3">
    <source>
        <dbReference type="ARBA" id="ARBA00048782"/>
    </source>
</evidence>
<dbReference type="RefSeq" id="WP_091691566.1">
    <property type="nucleotide sequence ID" value="NZ_FPBF01000001.1"/>
</dbReference>
<dbReference type="SUPFAM" id="SSF55068">
    <property type="entry name" value="Peptide methionine sulfoxide reductase"/>
    <property type="match status" value="1"/>
</dbReference>
<evidence type="ECO:0000313" key="6">
    <source>
        <dbReference type="EMBL" id="SFT49781.1"/>
    </source>
</evidence>
<dbReference type="GO" id="GO:0033744">
    <property type="term" value="F:L-methionine:thioredoxin-disulfide S-oxidoreductase activity"/>
    <property type="evidence" value="ECO:0007669"/>
    <property type="project" value="RHEA"/>
</dbReference>
<evidence type="ECO:0000256" key="1">
    <source>
        <dbReference type="ARBA" id="ARBA00023002"/>
    </source>
</evidence>
<name>A0A1I6YHH7_9BACT</name>
<feature type="domain" description="Peptide methionine sulphoxide reductase MsrA" evidence="5">
    <location>
        <begin position="21"/>
        <end position="173"/>
    </location>
</feature>
<keyword evidence="7" id="KW-1185">Reference proteome</keyword>
<dbReference type="InterPro" id="IPR036509">
    <property type="entry name" value="Met_Sox_Rdtase_MsrA_sf"/>
</dbReference>
<dbReference type="PANTHER" id="PTHR43774:SF1">
    <property type="entry name" value="PEPTIDE METHIONINE SULFOXIDE REDUCTASE MSRA 2"/>
    <property type="match status" value="1"/>
</dbReference>
<dbReference type="GO" id="GO:0008113">
    <property type="term" value="F:peptide-methionine (S)-S-oxide reductase activity"/>
    <property type="evidence" value="ECO:0007669"/>
    <property type="project" value="UniProtKB-UniRule"/>
</dbReference>
<dbReference type="Gene3D" id="3.30.1060.10">
    <property type="entry name" value="Peptide methionine sulphoxide reductase MsrA"/>
    <property type="match status" value="1"/>
</dbReference>
<dbReference type="HAMAP" id="MF_01401">
    <property type="entry name" value="MsrA"/>
    <property type="match status" value="1"/>
</dbReference>